<evidence type="ECO:0000313" key="4">
    <source>
        <dbReference type="Proteomes" id="UP001596052"/>
    </source>
</evidence>
<keyword evidence="1" id="KW-1133">Transmembrane helix</keyword>
<dbReference type="InterPro" id="IPR024163">
    <property type="entry name" value="Aerotolerance_reg_N"/>
</dbReference>
<reference evidence="4" key="1">
    <citation type="journal article" date="2019" name="Int. J. Syst. Evol. Microbiol.">
        <title>The Global Catalogue of Microorganisms (GCM) 10K type strain sequencing project: providing services to taxonomists for standard genome sequencing and annotation.</title>
        <authorList>
            <consortium name="The Broad Institute Genomics Platform"/>
            <consortium name="The Broad Institute Genome Sequencing Center for Infectious Disease"/>
            <person name="Wu L."/>
            <person name="Ma J."/>
        </authorList>
    </citation>
    <scope>NUCLEOTIDE SEQUENCE [LARGE SCALE GENOMIC DNA]</scope>
    <source>
        <strain evidence="4">CGMCC 4.1469</strain>
    </source>
</reference>
<dbReference type="PANTHER" id="PTHR37464:SF1">
    <property type="entry name" value="BLL2463 PROTEIN"/>
    <property type="match status" value="1"/>
</dbReference>
<proteinExistence type="predicted"/>
<dbReference type="Pfam" id="PF07584">
    <property type="entry name" value="BatA"/>
    <property type="match status" value="1"/>
</dbReference>
<organism evidence="3 4">
    <name type="scientific">Prosthecobacter fluviatilis</name>
    <dbReference type="NCBI Taxonomy" id="445931"/>
    <lineage>
        <taxon>Bacteria</taxon>
        <taxon>Pseudomonadati</taxon>
        <taxon>Verrucomicrobiota</taxon>
        <taxon>Verrucomicrobiia</taxon>
        <taxon>Verrucomicrobiales</taxon>
        <taxon>Verrucomicrobiaceae</taxon>
        <taxon>Prosthecobacter</taxon>
    </lineage>
</organism>
<feature type="transmembrane region" description="Helical" evidence="1">
    <location>
        <begin position="559"/>
        <end position="577"/>
    </location>
</feature>
<evidence type="ECO:0000256" key="1">
    <source>
        <dbReference type="SAM" id="Phobius"/>
    </source>
</evidence>
<keyword evidence="1" id="KW-0472">Membrane</keyword>
<dbReference type="EMBL" id="JBHSMQ010000005">
    <property type="protein sequence ID" value="MFC5456363.1"/>
    <property type="molecule type" value="Genomic_DNA"/>
</dbReference>
<evidence type="ECO:0000313" key="3">
    <source>
        <dbReference type="EMBL" id="MFC5456363.1"/>
    </source>
</evidence>
<dbReference type="PANTHER" id="PTHR37464">
    <property type="entry name" value="BLL2463 PROTEIN"/>
    <property type="match status" value="1"/>
</dbReference>
<keyword evidence="1" id="KW-0812">Transmembrane</keyword>
<feature type="transmembrane region" description="Helical" evidence="1">
    <location>
        <begin position="6"/>
        <end position="26"/>
    </location>
</feature>
<feature type="transmembrane region" description="Helical" evidence="1">
    <location>
        <begin position="61"/>
        <end position="78"/>
    </location>
</feature>
<evidence type="ECO:0000259" key="2">
    <source>
        <dbReference type="Pfam" id="PF07584"/>
    </source>
</evidence>
<name>A0ABW0KSD9_9BACT</name>
<accession>A0ABW0KSD9</accession>
<comment type="caution">
    <text evidence="3">The sequence shown here is derived from an EMBL/GenBank/DDBJ whole genome shotgun (WGS) entry which is preliminary data.</text>
</comment>
<sequence>MSLTLANTWGLWALLGIPAVIAIHFLQRRNRRVHATTLFLLQQMKRESRTGSRFERLRTSIPFWLQLLMVLLLTWLLVQPRWLRHDAVQRIAVVMDASASMQAFRTPALRAVDDVLGLLEGPLARAELTLLSSDVEAPSLYHGTLAAELRQALHQWEPLLGVHDFTPALRIARGLVGPKGVVVLVTDHPLPVPPLFGAQVISVGQETDNVGWAGVTVEEVDGQWVWHALVKNYSSTPQQRQWHALAGTAQSPAKSLKLAPGETQTLSGPFPPGEVQQFALHLGDDAFALDNVLPLVRPQPKVLSLCPFDGKTPLLAELFSRYAHLRIVGAPGASDLVAAVMTPTFALPEQRHGCFFQAPPEETAPYLKGSIVAEPHALVEGLNWQGLLVRESKPMPRQSQDRVLLWQGERPLIVLRIMPAGGRQLICQFDLEISNARKLPAFAVLLHRFLETLRTDKLAPEAANFDVRQHLNVAHRQDAEAGPLKLGDQEIPLAQARLLRAPSRPGHFTVRQGETLLLTAAAHFADTREADLTQAKPFNELDKVKALQVETLHEADPGWRLWLLALLLLLFGSWWFTNPKRETQEVLRA</sequence>
<feature type="domain" description="Aerotolerance regulator N-terminal" evidence="2">
    <location>
        <begin position="3"/>
        <end position="80"/>
    </location>
</feature>
<gene>
    <name evidence="3" type="ORF">ACFQDI_15985</name>
</gene>
<protein>
    <submittedName>
        <fullName evidence="3">BatA and WFA domain-containing protein</fullName>
    </submittedName>
</protein>
<dbReference type="RefSeq" id="WP_377168527.1">
    <property type="nucleotide sequence ID" value="NZ_JBHSMQ010000005.1"/>
</dbReference>
<keyword evidence="4" id="KW-1185">Reference proteome</keyword>
<dbReference type="Proteomes" id="UP001596052">
    <property type="component" value="Unassembled WGS sequence"/>
</dbReference>